<protein>
    <submittedName>
        <fullName evidence="1">Uncharacterized protein</fullName>
    </submittedName>
</protein>
<name>A0AAW0B7K3_9AGAR</name>
<gene>
    <name evidence="1" type="ORF">VNI00_017281</name>
</gene>
<evidence type="ECO:0000313" key="2">
    <source>
        <dbReference type="Proteomes" id="UP001383192"/>
    </source>
</evidence>
<reference evidence="1 2" key="1">
    <citation type="submission" date="2024-01" db="EMBL/GenBank/DDBJ databases">
        <title>A draft genome for a cacao thread blight-causing isolate of Paramarasmius palmivorus.</title>
        <authorList>
            <person name="Baruah I.K."/>
            <person name="Bukari Y."/>
            <person name="Amoako-Attah I."/>
            <person name="Meinhardt L.W."/>
            <person name="Bailey B.A."/>
            <person name="Cohen S.P."/>
        </authorList>
    </citation>
    <scope>NUCLEOTIDE SEQUENCE [LARGE SCALE GENOMIC DNA]</scope>
    <source>
        <strain evidence="1 2">GH-12</strain>
    </source>
</reference>
<sequence>MDHRHDYRYWVYPRGPPSISQPFPSLLQITLRAASEDLKTVAQGVGKTRRSSDVAYEGWREKWLEVFHNNEQLCDQIISWLAVATHCQEHELSEDVQLKDMIDLVISVSLLTEHGLEEDALEDLALWQNHIVTRTPFKQRSALWEVAGNIHMYDSQALVEAGGYEHGTTGEEPIGGMLDTSSHTDARSVPAGATSVDEEVEPWDLDLDTEDIDYQKLLRQCQRWKESLRDSLYRRRESSLGHANDDFLSLSFQEAQSKLVSVIREMRNVEPKRYRTAQFSWAMQGSGLNKLVSQVSSPSFPFDEGSPHIPTFTRLHAFGETLGGIIDEWTPIQWRDHAWKVLGDRCFLRVPLGGAKKLTKPPALLEAFCQNPSIIPCASNPAYVYFLLSEDNFKKDWFRWLAWGLRSMNYIVTDIEPKSLFRMFWQNIWNLRQTLDPETGEDKYSSLSIPVTLRAIIDRSLDYREKRGSFRKRIHDQCQKVRWNKPVFCEKCAKVGEADKCRRVVIYPWKDDPKLRSQYLFTGVSNAPLQDRMKPRQGNGRTNPSTIHTTDELGLTCIEASATALKECQQQVVYVCEREGGPVVDFIAYDIFPPDVLQELEEAVDQETGVKPVRRGSNKDRWNSGSMRCFGARVASGGRPADEYVFYAGIEAESLEGIEVLFKQALSAMYTQEVTKLLHPDMLDELKRKGEPCERVGEYGINLFTCEGYTAPLHDDDDVCRSICSQIRWDAKPEYSEFSFCQLEYGYYIRTRANMLW</sequence>
<proteinExistence type="predicted"/>
<dbReference type="EMBL" id="JAYKXP010000163">
    <property type="protein sequence ID" value="KAK7021770.1"/>
    <property type="molecule type" value="Genomic_DNA"/>
</dbReference>
<accession>A0AAW0B7K3</accession>
<evidence type="ECO:0000313" key="1">
    <source>
        <dbReference type="EMBL" id="KAK7021770.1"/>
    </source>
</evidence>
<dbReference type="AlphaFoldDB" id="A0AAW0B7K3"/>
<organism evidence="1 2">
    <name type="scientific">Paramarasmius palmivorus</name>
    <dbReference type="NCBI Taxonomy" id="297713"/>
    <lineage>
        <taxon>Eukaryota</taxon>
        <taxon>Fungi</taxon>
        <taxon>Dikarya</taxon>
        <taxon>Basidiomycota</taxon>
        <taxon>Agaricomycotina</taxon>
        <taxon>Agaricomycetes</taxon>
        <taxon>Agaricomycetidae</taxon>
        <taxon>Agaricales</taxon>
        <taxon>Marasmiineae</taxon>
        <taxon>Marasmiaceae</taxon>
        <taxon>Paramarasmius</taxon>
    </lineage>
</organism>
<comment type="caution">
    <text evidence="1">The sequence shown here is derived from an EMBL/GenBank/DDBJ whole genome shotgun (WGS) entry which is preliminary data.</text>
</comment>
<dbReference type="Proteomes" id="UP001383192">
    <property type="component" value="Unassembled WGS sequence"/>
</dbReference>
<keyword evidence="2" id="KW-1185">Reference proteome</keyword>